<dbReference type="GO" id="GO:0009446">
    <property type="term" value="P:putrescine biosynthetic process"/>
    <property type="evidence" value="ECO:0007669"/>
    <property type="project" value="InterPro"/>
</dbReference>
<dbReference type="Gene3D" id="3.75.10.10">
    <property type="entry name" value="L-arginine/glycine Amidinotransferase, Chain A"/>
    <property type="match status" value="1"/>
</dbReference>
<dbReference type="GO" id="GO:0004668">
    <property type="term" value="F:protein-arginine deiminase activity"/>
    <property type="evidence" value="ECO:0007669"/>
    <property type="project" value="InterPro"/>
</dbReference>
<comment type="caution">
    <text evidence="2">The sequence shown here is derived from an EMBL/GenBank/DDBJ whole genome shotgun (WGS) entry which is preliminary data.</text>
</comment>
<evidence type="ECO:0000313" key="2">
    <source>
        <dbReference type="EMBL" id="OWP47538.1"/>
    </source>
</evidence>
<dbReference type="PANTHER" id="PTHR31377:SF0">
    <property type="entry name" value="AGMATINE DEIMINASE-RELATED"/>
    <property type="match status" value="1"/>
</dbReference>
<name>A0A246F3L1_PSENT</name>
<reference evidence="2 3" key="1">
    <citation type="submission" date="2017-06" db="EMBL/GenBank/DDBJ databases">
        <title>Draft genome of Pseudomonas nitroreducens DF05.</title>
        <authorList>
            <person name="Iyer R."/>
        </authorList>
    </citation>
    <scope>NUCLEOTIDE SEQUENCE [LARGE SCALE GENOMIC DNA]</scope>
    <source>
        <strain evidence="2 3">DF05</strain>
    </source>
</reference>
<sequence>MTLATGLGLGLGRVALAAKPWYMPDEHRKQERVFVAYAASPDVWEDIAPDVNATVARLARAIAEFQPVTVLCRPEQQAEARRACAGQNVDFLPVAVDDIWVRDYGGCFLVNDAPGGLALADFNFNGWGGKQHAERDRKVSAALAEDVEAQAIVSELCGEGGGIEVDGHGTAIFTESCWLNDNRNPGWTRPRIEAELKHMLGLRKVIWLPGIRGKDITDAHVDFYARFVEPGVVVVNLDNDKRSYDYEVTRRHLEILKSATDADGRKLELHSLPPPRNPKVNAYNRDNPDFAAGYINYLPVNGGVIAPKFGDAAADEHCHALLSELYPDREIVQLNIDPIAAGGGGIHCVTLQMPAV</sequence>
<accession>A0A246F3L1</accession>
<protein>
    <submittedName>
        <fullName evidence="2">Agmatine deiminase</fullName>
    </submittedName>
</protein>
<evidence type="ECO:0000256" key="1">
    <source>
        <dbReference type="ARBA" id="ARBA00022801"/>
    </source>
</evidence>
<evidence type="ECO:0000313" key="3">
    <source>
        <dbReference type="Proteomes" id="UP000198145"/>
    </source>
</evidence>
<dbReference type="InterPro" id="IPR007466">
    <property type="entry name" value="Peptidyl-Arg-deiminase_porph"/>
</dbReference>
<dbReference type="AlphaFoldDB" id="A0A246F3L1"/>
<dbReference type="GO" id="GO:0047632">
    <property type="term" value="F:agmatine deiminase activity"/>
    <property type="evidence" value="ECO:0007669"/>
    <property type="project" value="TreeGrafter"/>
</dbReference>
<gene>
    <name evidence="2" type="ORF">CEG18_28445</name>
</gene>
<keyword evidence="1" id="KW-0378">Hydrolase</keyword>
<dbReference type="SUPFAM" id="SSF55909">
    <property type="entry name" value="Pentein"/>
    <property type="match status" value="1"/>
</dbReference>
<dbReference type="eggNOG" id="COG2957">
    <property type="taxonomic scope" value="Bacteria"/>
</dbReference>
<dbReference type="Pfam" id="PF04371">
    <property type="entry name" value="PAD_porph"/>
    <property type="match status" value="1"/>
</dbReference>
<dbReference type="STRING" id="46680.GCA_000807755_00700"/>
<dbReference type="Proteomes" id="UP000198145">
    <property type="component" value="Unassembled WGS sequence"/>
</dbReference>
<dbReference type="EMBL" id="NJBA01000015">
    <property type="protein sequence ID" value="OWP47538.1"/>
    <property type="molecule type" value="Genomic_DNA"/>
</dbReference>
<dbReference type="PANTHER" id="PTHR31377">
    <property type="entry name" value="AGMATINE DEIMINASE-RELATED"/>
    <property type="match status" value="1"/>
</dbReference>
<organism evidence="2 3">
    <name type="scientific">Pseudomonas nitroreducens</name>
    <dbReference type="NCBI Taxonomy" id="46680"/>
    <lineage>
        <taxon>Bacteria</taxon>
        <taxon>Pseudomonadati</taxon>
        <taxon>Pseudomonadota</taxon>
        <taxon>Gammaproteobacteria</taxon>
        <taxon>Pseudomonadales</taxon>
        <taxon>Pseudomonadaceae</taxon>
        <taxon>Pseudomonas</taxon>
    </lineage>
</organism>
<proteinExistence type="predicted"/>